<reference evidence="3" key="1">
    <citation type="submission" date="2005-09" db="EMBL/GenBank/DDBJ databases">
        <title>Complete sequence of plasmid C of Rhodobacter sphaeroides 2.4.1.</title>
        <authorList>
            <person name="Copeland A."/>
            <person name="Lucas S."/>
            <person name="Lapidus A."/>
            <person name="Barry K."/>
            <person name="Detter J.C."/>
            <person name="Glavina T."/>
            <person name="Hammon N."/>
            <person name="Israni S."/>
            <person name="Pitluck S."/>
            <person name="Richardson P."/>
            <person name="Mackenzie C."/>
            <person name="Choudhary M."/>
            <person name="Larimer F."/>
            <person name="Hauser L.J."/>
            <person name="Land M."/>
            <person name="Donohue T.J."/>
            <person name="Kaplan S."/>
        </authorList>
    </citation>
    <scope>NUCLEOTIDE SEQUENCE [LARGE SCALE GENOMIC DNA]</scope>
    <source>
        <strain evidence="3">ATCC 17023 / DSM 158 / JCM 6121 / CCUG 31486 / LMG 2827 / NBRC 12203 / NCIMB 8253 / ATH 2.4.1.</strain>
        <plasmid evidence="3">pRS241c</plasmid>
    </source>
</reference>
<proteinExistence type="predicted"/>
<evidence type="ECO:0000259" key="1">
    <source>
        <dbReference type="PROSITE" id="PS51977"/>
    </source>
</evidence>
<geneLocation type="plasmid" evidence="3">
    <name>pRS241c</name>
</geneLocation>
<dbReference type="EnsemblBacteria" id="AGY32493">
    <property type="protein sequence ID" value="AGY32493"/>
    <property type="gene ID" value="RSP_7664"/>
</dbReference>
<dbReference type="SMART" id="SM00773">
    <property type="entry name" value="WGR"/>
    <property type="match status" value="1"/>
</dbReference>
<gene>
    <name evidence="2" type="ORF">RSP_7664</name>
</gene>
<dbReference type="SUPFAM" id="SSF142921">
    <property type="entry name" value="WGR domain-like"/>
    <property type="match status" value="1"/>
</dbReference>
<name>U5NN13_CERS4</name>
<organism evidence="2 3">
    <name type="scientific">Cereibacter sphaeroides (strain ATCC 17023 / DSM 158 / JCM 6121 / CCUG 31486 / LMG 2827 / NBRC 12203 / NCIMB 8253 / ATH 2.4.1.)</name>
    <name type="common">Rhodobacter sphaeroides</name>
    <dbReference type="NCBI Taxonomy" id="272943"/>
    <lineage>
        <taxon>Bacteria</taxon>
        <taxon>Pseudomonadati</taxon>
        <taxon>Pseudomonadota</taxon>
        <taxon>Alphaproteobacteria</taxon>
        <taxon>Rhodobacterales</taxon>
        <taxon>Paracoccaceae</taxon>
        <taxon>Cereibacter</taxon>
    </lineage>
</organism>
<dbReference type="GeneID" id="44144776"/>
<dbReference type="CDD" id="cd07996">
    <property type="entry name" value="WGR_MMR_like"/>
    <property type="match status" value="1"/>
</dbReference>
<feature type="domain" description="WGR" evidence="1">
    <location>
        <begin position="1"/>
        <end position="86"/>
    </location>
</feature>
<evidence type="ECO:0000313" key="3">
    <source>
        <dbReference type="Proteomes" id="UP000002703"/>
    </source>
</evidence>
<sequence length="86" mass="10256">MPDDGVQLEVFPTCLHLQRIDTARNLWRFYRMTVQRDLFGRVTLVRTWGRIRTHGRERVDFHEDEGVAITALMKLAEAKRRRGYEP</sequence>
<accession>U5NN13</accession>
<dbReference type="PROSITE" id="PS51977">
    <property type="entry name" value="WGR"/>
    <property type="match status" value="1"/>
</dbReference>
<dbReference type="AlphaFoldDB" id="U5NN13"/>
<evidence type="ECO:0000313" key="2">
    <source>
        <dbReference type="EMBL" id="AGY32493.1"/>
    </source>
</evidence>
<dbReference type="Pfam" id="PF05406">
    <property type="entry name" value="WGR"/>
    <property type="match status" value="1"/>
</dbReference>
<dbReference type="InterPro" id="IPR036930">
    <property type="entry name" value="WGR_dom_sf"/>
</dbReference>
<protein>
    <recommendedName>
        <fullName evidence="1">WGR domain-containing protein</fullName>
    </recommendedName>
</protein>
<keyword evidence="2" id="KW-0614">Plasmid</keyword>
<dbReference type="KEGG" id="rsp:RSP_7664"/>
<keyword evidence="3" id="KW-1185">Reference proteome</keyword>
<dbReference type="EMBL" id="CP000146">
    <property type="protein sequence ID" value="AGY32493.1"/>
    <property type="molecule type" value="Genomic_DNA"/>
</dbReference>
<dbReference type="RefSeq" id="WP_030002946.1">
    <property type="nucleotide sequence ID" value="NC_007489.1"/>
</dbReference>
<dbReference type="InterPro" id="IPR008893">
    <property type="entry name" value="WGR_domain"/>
</dbReference>
<dbReference type="Proteomes" id="UP000002703">
    <property type="component" value="Plasmid C"/>
</dbReference>
<dbReference type="InterPro" id="IPR049809">
    <property type="entry name" value="YehF/YfeS-like_WGR"/>
</dbReference>
<dbReference type="Gene3D" id="2.20.140.10">
    <property type="entry name" value="WGR domain"/>
    <property type="match status" value="1"/>
</dbReference>